<name>A0A6M3M2J0_9ZZZZ</name>
<gene>
    <name evidence="1" type="ORF">MM171A01372_0007</name>
</gene>
<sequence>MTLFELEAGSHRIKWTLSGYNDLVATISITSAGIVTCTSVENGICGGSVPPNVTVSGNTVMGFMTYSGVSPPPASNQYIYIEAENAKSIELPIAIVQDIKASGGRFVRVPDGISTCDLPIICSKAGYEVFITKSGTYKIVGLILANSINHNSLRVSVNDETSFVWHMPVSDSWIWANVTDTGKDANLSPTGTPKTFDLKLGKNTFNIYRREPNVNFDKFLITNVINFMPPGAGMDTFENWVEYNGGKDGLLSNLSALLEICDAYLGFVQLGFTATLSNLLKTCDYYLGFD</sequence>
<dbReference type="EMBL" id="MT143625">
    <property type="protein sequence ID" value="QJA99048.1"/>
    <property type="molecule type" value="Genomic_DNA"/>
</dbReference>
<reference evidence="1" key="1">
    <citation type="submission" date="2020-03" db="EMBL/GenBank/DDBJ databases">
        <title>The deep terrestrial virosphere.</title>
        <authorList>
            <person name="Holmfeldt K."/>
            <person name="Nilsson E."/>
            <person name="Simone D."/>
            <person name="Lopez-Fernandez M."/>
            <person name="Wu X."/>
            <person name="de Brujin I."/>
            <person name="Lundin D."/>
            <person name="Andersson A."/>
            <person name="Bertilsson S."/>
            <person name="Dopson M."/>
        </authorList>
    </citation>
    <scope>NUCLEOTIDE SEQUENCE</scope>
    <source>
        <strain evidence="1">MM171A01372</strain>
    </source>
</reference>
<evidence type="ECO:0000313" key="1">
    <source>
        <dbReference type="EMBL" id="QJA99048.1"/>
    </source>
</evidence>
<dbReference type="AlphaFoldDB" id="A0A6M3M2J0"/>
<organism evidence="1">
    <name type="scientific">viral metagenome</name>
    <dbReference type="NCBI Taxonomy" id="1070528"/>
    <lineage>
        <taxon>unclassified sequences</taxon>
        <taxon>metagenomes</taxon>
        <taxon>organismal metagenomes</taxon>
    </lineage>
</organism>
<proteinExistence type="predicted"/>
<accession>A0A6M3M2J0</accession>
<dbReference type="CDD" id="cd02795">
    <property type="entry name" value="CBM6-CBM35-CBM36_like"/>
    <property type="match status" value="1"/>
</dbReference>
<protein>
    <submittedName>
        <fullName evidence="1">Uncharacterized protein</fullName>
    </submittedName>
</protein>
<dbReference type="Gene3D" id="2.60.120.260">
    <property type="entry name" value="Galactose-binding domain-like"/>
    <property type="match status" value="1"/>
</dbReference>